<name>A0A024V735_PLAFA</name>
<evidence type="ECO:0000256" key="1">
    <source>
        <dbReference type="SAM" id="MobiDB-lite"/>
    </source>
</evidence>
<evidence type="ECO:0000256" key="2">
    <source>
        <dbReference type="SAM" id="SignalP"/>
    </source>
</evidence>
<reference evidence="3 4" key="1">
    <citation type="submission" date="2013-02" db="EMBL/GenBank/DDBJ databases">
        <title>The Genome Annotation of Plasmodium falciparum Vietnam Oak-Knoll (FVO).</title>
        <authorList>
            <consortium name="The Broad Institute Genome Sequencing Platform"/>
            <consortium name="The Broad Institute Genome Sequencing Center for Infectious Disease"/>
            <person name="Neafsey D."/>
            <person name="Hoffman S."/>
            <person name="Volkman S."/>
            <person name="Rosenthal P."/>
            <person name="Walker B."/>
            <person name="Young S.K."/>
            <person name="Zeng Q."/>
            <person name="Gargeya S."/>
            <person name="Fitzgerald M."/>
            <person name="Haas B."/>
            <person name="Abouelleil A."/>
            <person name="Allen A.W."/>
            <person name="Alvarado L."/>
            <person name="Arachchi H.M."/>
            <person name="Berlin A.M."/>
            <person name="Chapman S.B."/>
            <person name="Gainer-Dewar J."/>
            <person name="Goldberg J."/>
            <person name="Griggs A."/>
            <person name="Gujja S."/>
            <person name="Hansen M."/>
            <person name="Howarth C."/>
            <person name="Imamovic A."/>
            <person name="Ireland A."/>
            <person name="Larimer J."/>
            <person name="McCowan C."/>
            <person name="Murphy C."/>
            <person name="Pearson M."/>
            <person name="Poon T.W."/>
            <person name="Priest M."/>
            <person name="Roberts A."/>
            <person name="Saif S."/>
            <person name="Shea T."/>
            <person name="Sisk P."/>
            <person name="Sykes S."/>
            <person name="Wortman J."/>
            <person name="Nusbaum C."/>
            <person name="Birren B."/>
        </authorList>
    </citation>
    <scope>NUCLEOTIDE SEQUENCE [LARGE SCALE GENOMIC DNA]</scope>
    <source>
        <strain evidence="4">Vietnam Oak-Knoll (FVO)</strain>
    </source>
</reference>
<dbReference type="AlphaFoldDB" id="A0A024V735"/>
<dbReference type="PANTHER" id="PTHR36593:SF1">
    <property type="entry name" value="EXPORTED SERINE_THREONINE PROTEIN KINASE"/>
    <property type="match status" value="1"/>
</dbReference>
<dbReference type="EMBL" id="KI925081">
    <property type="protein sequence ID" value="ETW18025.1"/>
    <property type="molecule type" value="Genomic_DNA"/>
</dbReference>
<keyword evidence="2" id="KW-0732">Signal</keyword>
<dbReference type="OrthoDB" id="378936at2759"/>
<sequence length="258" mass="30128">MLNIFNIIFLLFLINIYICEANGTLSENIESAEEIDALKTNLRNGYLNNTYFNEENNNLNIENEINNTNYNEVTEETKEELYDINENIFPDYFFLDIFTENKEQKNEEVPMKIEVVNDGEEVKTEYVSEKNEEVENKSETEIGEELTEKVDEKVPEEVAEELVEKVDEEVAEELVEKVDEKVEEVAEKVVEEQGEKVNKNDLNDASSEEIKDSSDFKESHEELFKVFLELINKNDLVKENLKKITNNLNEMHLSTLYP</sequence>
<reference evidence="3 4" key="2">
    <citation type="submission" date="2013-02" db="EMBL/GenBank/DDBJ databases">
        <title>The Genome Sequence of Plasmodium falciparum Vietnam Oak-Knoll (FVO).</title>
        <authorList>
            <consortium name="The Broad Institute Genome Sequencing Platform"/>
            <consortium name="The Broad Institute Genome Sequencing Center for Infectious Disease"/>
            <person name="Neafsey D."/>
            <person name="Cheeseman I."/>
            <person name="Volkman S."/>
            <person name="Adams J."/>
            <person name="Walker B."/>
            <person name="Young S.K."/>
            <person name="Zeng Q."/>
            <person name="Gargeya S."/>
            <person name="Fitzgerald M."/>
            <person name="Haas B."/>
            <person name="Abouelleil A."/>
            <person name="Alvarado L."/>
            <person name="Arachchi H.M."/>
            <person name="Berlin A.M."/>
            <person name="Chapman S.B."/>
            <person name="Dewar J."/>
            <person name="Goldberg J."/>
            <person name="Griggs A."/>
            <person name="Gujja S."/>
            <person name="Hansen M."/>
            <person name="Howarth C."/>
            <person name="Imamovic A."/>
            <person name="Larimer J."/>
            <person name="McCowan C."/>
            <person name="Murphy C."/>
            <person name="Neiman D."/>
            <person name="Pearson M."/>
            <person name="Priest M."/>
            <person name="Roberts A."/>
            <person name="Saif S."/>
            <person name="Shea T."/>
            <person name="Sisk P."/>
            <person name="Sykes S."/>
            <person name="Wortman J."/>
            <person name="Nusbaum C."/>
            <person name="Birren B."/>
        </authorList>
    </citation>
    <scope>NUCLEOTIDE SEQUENCE [LARGE SCALE GENOMIC DNA]</scope>
    <source>
        <strain evidence="4">Vietnam Oak-Knoll (FVO)</strain>
    </source>
</reference>
<feature type="region of interest" description="Disordered" evidence="1">
    <location>
        <begin position="191"/>
        <end position="214"/>
    </location>
</feature>
<feature type="signal peptide" evidence="2">
    <location>
        <begin position="1"/>
        <end position="21"/>
    </location>
</feature>
<evidence type="ECO:0000313" key="3">
    <source>
        <dbReference type="EMBL" id="ETW18025.1"/>
    </source>
</evidence>
<proteinExistence type="predicted"/>
<evidence type="ECO:0008006" key="5">
    <source>
        <dbReference type="Google" id="ProtNLM"/>
    </source>
</evidence>
<feature type="chain" id="PRO_5001535898" description="Merozoite surface protein 3" evidence="2">
    <location>
        <begin position="22"/>
        <end position="258"/>
    </location>
</feature>
<accession>A0A024V735</accession>
<dbReference type="Proteomes" id="UP000030690">
    <property type="component" value="Unassembled WGS sequence"/>
</dbReference>
<evidence type="ECO:0000313" key="4">
    <source>
        <dbReference type="Proteomes" id="UP000030690"/>
    </source>
</evidence>
<dbReference type="PANTHER" id="PTHR36593">
    <property type="entry name" value="EXPORTED SERINE/THREONINE PROTEIN KINASE"/>
    <property type="match status" value="1"/>
</dbReference>
<protein>
    <recommendedName>
        <fullName evidence="5">Merozoite surface protein 3</fullName>
    </recommendedName>
</protein>
<gene>
    <name evidence="3" type="ORF">PFFVO_03061</name>
</gene>
<organism evidence="3 4">
    <name type="scientific">Plasmodium falciparum Vietnam Oak-Knoll</name>
    <name type="common">FVO</name>
    <dbReference type="NCBI Taxonomy" id="1036723"/>
    <lineage>
        <taxon>Eukaryota</taxon>
        <taxon>Sar</taxon>
        <taxon>Alveolata</taxon>
        <taxon>Apicomplexa</taxon>
        <taxon>Aconoidasida</taxon>
        <taxon>Haemosporida</taxon>
        <taxon>Plasmodiidae</taxon>
        <taxon>Plasmodium</taxon>
        <taxon>Plasmodium (Laverania)</taxon>
    </lineage>
</organism>